<proteinExistence type="predicted"/>
<accession>A0A151IAB8</accession>
<dbReference type="PANTHER" id="PTHR47331:SF1">
    <property type="entry name" value="GAG-LIKE PROTEIN"/>
    <property type="match status" value="1"/>
</dbReference>
<dbReference type="PANTHER" id="PTHR47331">
    <property type="entry name" value="PHD-TYPE DOMAIN-CONTAINING PROTEIN"/>
    <property type="match status" value="1"/>
</dbReference>
<dbReference type="SUPFAM" id="SSF53098">
    <property type="entry name" value="Ribonuclease H-like"/>
    <property type="match status" value="1"/>
</dbReference>
<dbReference type="InterPro" id="IPR012337">
    <property type="entry name" value="RNaseH-like_sf"/>
</dbReference>
<organism evidence="2 3">
    <name type="scientific">Cyphomyrmex costatus</name>
    <dbReference type="NCBI Taxonomy" id="456900"/>
    <lineage>
        <taxon>Eukaryota</taxon>
        <taxon>Metazoa</taxon>
        <taxon>Ecdysozoa</taxon>
        <taxon>Arthropoda</taxon>
        <taxon>Hexapoda</taxon>
        <taxon>Insecta</taxon>
        <taxon>Pterygota</taxon>
        <taxon>Neoptera</taxon>
        <taxon>Endopterygota</taxon>
        <taxon>Hymenoptera</taxon>
        <taxon>Apocrita</taxon>
        <taxon>Aculeata</taxon>
        <taxon>Formicoidea</taxon>
        <taxon>Formicidae</taxon>
        <taxon>Myrmicinae</taxon>
        <taxon>Cyphomyrmex</taxon>
    </lineage>
</organism>
<dbReference type="PROSITE" id="PS50994">
    <property type="entry name" value="INTEGRASE"/>
    <property type="match status" value="1"/>
</dbReference>
<dbReference type="EMBL" id="KQ978265">
    <property type="protein sequence ID" value="KYM95834.1"/>
    <property type="molecule type" value="Genomic_DNA"/>
</dbReference>
<dbReference type="Pfam" id="PF18701">
    <property type="entry name" value="DUF5641"/>
    <property type="match status" value="1"/>
</dbReference>
<feature type="domain" description="Integrase catalytic" evidence="1">
    <location>
        <begin position="12"/>
        <end position="213"/>
    </location>
</feature>
<sequence length="333" mass="37480">MREKAVIPSELMGNLPAMRIRQVDRAFLHCGLDYAGPVPVRLNSGRGYKSQKAYIAVFVCMTTRAIHLDLVSDYTTAAFLAAYARFCSRRGMPTDLYSDNAKNFRGADRELKAAIHAAKQDSNLRSKLSCDGVRWHFIPPSAPHFGGLWEAGVRSVKYHLKRVIGSHTLTFEELTTLLYQIEACLNSRPIAPMSDNLDDYSCLTPGHFLIGSALTTPPSPTLLETKETRLTRWQLVQQKSEVIWKAWSNDYLTGLQQRSKWRVAQKLARVGRLVLLRDPLAPPCKWELGRIIECHTGDDGLTRVVTVKTSKSTYKRSIVKLCFLPVDLNETST</sequence>
<dbReference type="InterPro" id="IPR036397">
    <property type="entry name" value="RNaseH_sf"/>
</dbReference>
<dbReference type="STRING" id="456900.A0A151IAB8"/>
<name>A0A151IAB8_9HYME</name>
<evidence type="ECO:0000259" key="1">
    <source>
        <dbReference type="PROSITE" id="PS50994"/>
    </source>
</evidence>
<dbReference type="GO" id="GO:0003676">
    <property type="term" value="F:nucleic acid binding"/>
    <property type="evidence" value="ECO:0007669"/>
    <property type="project" value="InterPro"/>
</dbReference>
<evidence type="ECO:0000313" key="2">
    <source>
        <dbReference type="EMBL" id="KYM95834.1"/>
    </source>
</evidence>
<dbReference type="AlphaFoldDB" id="A0A151IAB8"/>
<dbReference type="GO" id="GO:0015074">
    <property type="term" value="P:DNA integration"/>
    <property type="evidence" value="ECO:0007669"/>
    <property type="project" value="InterPro"/>
</dbReference>
<keyword evidence="3" id="KW-1185">Reference proteome</keyword>
<dbReference type="Proteomes" id="UP000078542">
    <property type="component" value="Unassembled WGS sequence"/>
</dbReference>
<dbReference type="InterPro" id="IPR040676">
    <property type="entry name" value="DUF5641"/>
</dbReference>
<protein>
    <recommendedName>
        <fullName evidence="1">Integrase catalytic domain-containing protein</fullName>
    </recommendedName>
</protein>
<reference evidence="2 3" key="1">
    <citation type="submission" date="2016-03" db="EMBL/GenBank/DDBJ databases">
        <title>Cyphomyrmex costatus WGS genome.</title>
        <authorList>
            <person name="Nygaard S."/>
            <person name="Hu H."/>
            <person name="Boomsma J."/>
            <person name="Zhang G."/>
        </authorList>
    </citation>
    <scope>NUCLEOTIDE SEQUENCE [LARGE SCALE GENOMIC DNA]</scope>
    <source>
        <strain evidence="2">MS0001</strain>
        <tissue evidence="2">Whole body</tissue>
    </source>
</reference>
<gene>
    <name evidence="2" type="ORF">ALC62_13524</name>
</gene>
<dbReference type="Gene3D" id="3.30.420.10">
    <property type="entry name" value="Ribonuclease H-like superfamily/Ribonuclease H"/>
    <property type="match status" value="1"/>
</dbReference>
<dbReference type="InterPro" id="IPR001584">
    <property type="entry name" value="Integrase_cat-core"/>
</dbReference>
<evidence type="ECO:0000313" key="3">
    <source>
        <dbReference type="Proteomes" id="UP000078542"/>
    </source>
</evidence>